<proteinExistence type="inferred from homology"/>
<accession>A0A0D2ZQH0</accession>
<dbReference type="Proteomes" id="UP000032141">
    <property type="component" value="Unassembled WGS sequence"/>
</dbReference>
<feature type="repeat" description="PPR" evidence="3">
    <location>
        <begin position="231"/>
        <end position="265"/>
    </location>
</feature>
<dbReference type="PANTHER" id="PTHR47447:SF26">
    <property type="entry name" value="CHLOROPLAST RNA SPLICING4"/>
    <property type="match status" value="1"/>
</dbReference>
<evidence type="ECO:0000256" key="1">
    <source>
        <dbReference type="ARBA" id="ARBA00007626"/>
    </source>
</evidence>
<evidence type="ECO:0008006" key="6">
    <source>
        <dbReference type="Google" id="ProtNLM"/>
    </source>
</evidence>
<dbReference type="AlphaFoldDB" id="A0A0D2ZQH0"/>
<dbReference type="NCBIfam" id="TIGR00756">
    <property type="entry name" value="PPR"/>
    <property type="match status" value="2"/>
</dbReference>
<dbReference type="HOGENOM" id="CLU_925445_0_0_1"/>
<reference evidence="4" key="1">
    <citation type="journal article" date="2014" name="Genome Biol.">
        <title>Transcriptome and methylome profiling reveals relics of genome dominance in the mesopolyploid Brassica oleracea.</title>
        <authorList>
            <person name="Parkin I.A."/>
            <person name="Koh C."/>
            <person name="Tang H."/>
            <person name="Robinson S.J."/>
            <person name="Kagale S."/>
            <person name="Clarke W.E."/>
            <person name="Town C.D."/>
            <person name="Nixon J."/>
            <person name="Krishnakumar V."/>
            <person name="Bidwell S.L."/>
            <person name="Denoeud F."/>
            <person name="Belcram H."/>
            <person name="Links M.G."/>
            <person name="Just J."/>
            <person name="Clarke C."/>
            <person name="Bender T."/>
            <person name="Huebert T."/>
            <person name="Mason A.S."/>
            <person name="Pires J.C."/>
            <person name="Barker G."/>
            <person name="Moore J."/>
            <person name="Walley P.G."/>
            <person name="Manoli S."/>
            <person name="Batley J."/>
            <person name="Edwards D."/>
            <person name="Nelson M.N."/>
            <person name="Wang X."/>
            <person name="Paterson A.H."/>
            <person name="King G."/>
            <person name="Bancroft I."/>
            <person name="Chalhoub B."/>
            <person name="Sharpe A.G."/>
        </authorList>
    </citation>
    <scope>NUCLEOTIDE SEQUENCE [LARGE SCALE GENOMIC DNA]</scope>
    <source>
        <strain evidence="4">cv. TO1000</strain>
    </source>
</reference>
<dbReference type="Pfam" id="PF13812">
    <property type="entry name" value="PPR_3"/>
    <property type="match status" value="1"/>
</dbReference>
<dbReference type="PROSITE" id="PS51375">
    <property type="entry name" value="PPR"/>
    <property type="match status" value="2"/>
</dbReference>
<dbReference type="Gene3D" id="1.25.40.10">
    <property type="entry name" value="Tetratricopeptide repeat domain"/>
    <property type="match status" value="1"/>
</dbReference>
<comment type="similarity">
    <text evidence="1">Belongs to the PPR family. P subfamily.</text>
</comment>
<evidence type="ECO:0000256" key="3">
    <source>
        <dbReference type="PROSITE-ProRule" id="PRU00708"/>
    </source>
</evidence>
<protein>
    <recommendedName>
        <fullName evidence="6">Pentacotripeptide-repeat region of PRORP domain-containing protein</fullName>
    </recommendedName>
</protein>
<dbReference type="PANTHER" id="PTHR47447">
    <property type="entry name" value="OS03G0856100 PROTEIN"/>
    <property type="match status" value="1"/>
</dbReference>
<dbReference type="Gramene" id="Bo00679s020.1">
    <property type="protein sequence ID" value="Bo00679s020.1"/>
    <property type="gene ID" value="Bo00679s020"/>
</dbReference>
<dbReference type="InterPro" id="IPR011990">
    <property type="entry name" value="TPR-like_helical_dom_sf"/>
</dbReference>
<organism evidence="4 5">
    <name type="scientific">Brassica oleracea var. oleracea</name>
    <dbReference type="NCBI Taxonomy" id="109376"/>
    <lineage>
        <taxon>Eukaryota</taxon>
        <taxon>Viridiplantae</taxon>
        <taxon>Streptophyta</taxon>
        <taxon>Embryophyta</taxon>
        <taxon>Tracheophyta</taxon>
        <taxon>Spermatophyta</taxon>
        <taxon>Magnoliopsida</taxon>
        <taxon>eudicotyledons</taxon>
        <taxon>Gunneridae</taxon>
        <taxon>Pentapetalae</taxon>
        <taxon>rosids</taxon>
        <taxon>malvids</taxon>
        <taxon>Brassicales</taxon>
        <taxon>Brassicaceae</taxon>
        <taxon>Brassiceae</taxon>
        <taxon>Brassica</taxon>
    </lineage>
</organism>
<evidence type="ECO:0000313" key="5">
    <source>
        <dbReference type="Proteomes" id="UP000032141"/>
    </source>
</evidence>
<evidence type="ECO:0000256" key="2">
    <source>
        <dbReference type="ARBA" id="ARBA00022737"/>
    </source>
</evidence>
<reference evidence="4" key="2">
    <citation type="submission" date="2015-06" db="UniProtKB">
        <authorList>
            <consortium name="EnsemblPlants"/>
        </authorList>
    </citation>
    <scope>IDENTIFICATION</scope>
</reference>
<sequence>MVFVNPMGQPGSVCHMRNGKLFACRKLKQHEPLPLSTSLAAFTSTPVTVSDLKDEQGNTTSSSFTQKFAYSRASPAVRWTSVRHMTPQLQPNLILSLLRFLRSPIRRIPANSSIPFPPATTKRRTKMNKVALIRAKDWRERVKLLTDKILTLKPNQFVAEHSRRSPRSDDSHRLLLRREIRRRRELPTSSRGFRVAQPPPLALSQRAHDAGLLQKTESLFAELELKGFFPDAVTYNSLLYAVARERNTEEVKEVYVAMQKMGFGKDEMTYNTIIHMYGKQGQLDLALKLYKDMKGLSGIKP</sequence>
<keyword evidence="2" id="KW-0677">Repeat</keyword>
<name>A0A0D2ZQH0_BRAOL</name>
<feature type="repeat" description="PPR" evidence="3">
    <location>
        <begin position="266"/>
        <end position="301"/>
    </location>
</feature>
<dbReference type="EnsemblPlants" id="Bo00679s020.1">
    <property type="protein sequence ID" value="Bo00679s020.1"/>
    <property type="gene ID" value="Bo00679s020"/>
</dbReference>
<dbReference type="STRING" id="109376.A0A0D2ZQH0"/>
<keyword evidence="5" id="KW-1185">Reference proteome</keyword>
<evidence type="ECO:0000313" key="4">
    <source>
        <dbReference type="EnsemblPlants" id="Bo00679s020.1"/>
    </source>
</evidence>
<dbReference type="eggNOG" id="KOG4197">
    <property type="taxonomic scope" value="Eukaryota"/>
</dbReference>
<dbReference type="InterPro" id="IPR002885">
    <property type="entry name" value="PPR_rpt"/>
</dbReference>